<dbReference type="NCBIfam" id="NF033516">
    <property type="entry name" value="transpos_IS3"/>
    <property type="match status" value="1"/>
</dbReference>
<proteinExistence type="inferred from homology"/>
<dbReference type="PROSITE" id="PS50994">
    <property type="entry name" value="INTEGRASE"/>
    <property type="match status" value="1"/>
</dbReference>
<feature type="domain" description="Integrase catalytic" evidence="2">
    <location>
        <begin position="199"/>
        <end position="360"/>
    </location>
</feature>
<dbReference type="InterPro" id="IPR002514">
    <property type="entry name" value="Transposase_8"/>
</dbReference>
<dbReference type="InterPro" id="IPR009057">
    <property type="entry name" value="Homeodomain-like_sf"/>
</dbReference>
<reference evidence="3 4" key="1">
    <citation type="submission" date="2022-07" db="EMBL/GenBank/DDBJ databases">
        <title>Photobacterium pectinilyticum sp. nov., a marine bacterium isolated from surface seawater of Qingdao offshore.</title>
        <authorList>
            <person name="Wang X."/>
        </authorList>
    </citation>
    <scope>NUCLEOTIDE SEQUENCE [LARGE SCALE GENOMIC DNA]</scope>
    <source>
        <strain evidence="3 4">ZSDE20</strain>
    </source>
</reference>
<dbReference type="PANTHER" id="PTHR47515:SF1">
    <property type="entry name" value="BLR2054 PROTEIN"/>
    <property type="match status" value="1"/>
</dbReference>
<accession>A0ABT1N7R4</accession>
<dbReference type="InterPro" id="IPR001584">
    <property type="entry name" value="Integrase_cat-core"/>
</dbReference>
<evidence type="ECO:0000256" key="1">
    <source>
        <dbReference type="ARBA" id="ARBA00009964"/>
    </source>
</evidence>
<name>A0ABT1N7R4_9GAMM</name>
<comment type="similarity">
    <text evidence="1">Belongs to the transposase 8 family.</text>
</comment>
<dbReference type="Pfam" id="PF13683">
    <property type="entry name" value="rve_3"/>
    <property type="match status" value="1"/>
</dbReference>
<organism evidence="3 4">
    <name type="scientific">Photobacterium pectinilyticum</name>
    <dbReference type="NCBI Taxonomy" id="2906793"/>
    <lineage>
        <taxon>Bacteria</taxon>
        <taxon>Pseudomonadati</taxon>
        <taxon>Pseudomonadota</taxon>
        <taxon>Gammaproteobacteria</taxon>
        <taxon>Vibrionales</taxon>
        <taxon>Vibrionaceae</taxon>
        <taxon>Photobacterium</taxon>
    </lineage>
</organism>
<dbReference type="SUPFAM" id="SSF46689">
    <property type="entry name" value="Homeodomain-like"/>
    <property type="match status" value="1"/>
</dbReference>
<dbReference type="InterPro" id="IPR048020">
    <property type="entry name" value="Transpos_IS3"/>
</dbReference>
<dbReference type="EMBL" id="JANEYT010000057">
    <property type="protein sequence ID" value="MCQ1060132.1"/>
    <property type="molecule type" value="Genomic_DNA"/>
</dbReference>
<dbReference type="Pfam" id="PF01527">
    <property type="entry name" value="HTH_Tnp_1"/>
    <property type="match status" value="1"/>
</dbReference>
<dbReference type="Pfam" id="PF13276">
    <property type="entry name" value="HTH_21"/>
    <property type="match status" value="1"/>
</dbReference>
<evidence type="ECO:0000313" key="4">
    <source>
        <dbReference type="Proteomes" id="UP001524460"/>
    </source>
</evidence>
<dbReference type="InterPro" id="IPR012337">
    <property type="entry name" value="RNaseH-like_sf"/>
</dbReference>
<dbReference type="RefSeq" id="WP_255044218.1">
    <property type="nucleotide sequence ID" value="NZ_JANEYT010000057.1"/>
</dbReference>
<dbReference type="InterPro" id="IPR025948">
    <property type="entry name" value="HTH-like_dom"/>
</dbReference>
<keyword evidence="4" id="KW-1185">Reference proteome</keyword>
<dbReference type="InterPro" id="IPR036397">
    <property type="entry name" value="RNaseH_sf"/>
</dbReference>
<dbReference type="Proteomes" id="UP001524460">
    <property type="component" value="Unassembled WGS sequence"/>
</dbReference>
<evidence type="ECO:0000259" key="2">
    <source>
        <dbReference type="PROSITE" id="PS50994"/>
    </source>
</evidence>
<gene>
    <name evidence="3" type="ORF">NHN17_18975</name>
</gene>
<dbReference type="Gene3D" id="3.30.420.10">
    <property type="entry name" value="Ribonuclease H-like superfamily/Ribonuclease H"/>
    <property type="match status" value="1"/>
</dbReference>
<sequence length="389" mass="44479">MKKRFNEQQIIAILKVAEAGLPVKELCRKHNISDATFYLWRKKYAGMDVSDARRLKVLEDENAKLKKLLAESMLDVDALKAALNPKVLTVGDKRKAVHAMQEVTTISERKACLLVGINRASMRYQPQPKESDVELLARIQELALERKRFGYRRIHRLLRREGTEVNHKRVYRLYREAGLAVLKRKRRKSLCVGREPLLLPSLPNHTWSMDFVMDALSSGRRIKCLTIVDDFTKECLDITVASGISGDEVVVILEAIAAFRGYPETVRTDQGPEFTGKALDQWAYDHGVILKLIQAGKPTQNAYIESFNGKFRDECLNEHLFRDLSHARKLISDWRIDYNENRPHSSIGYLTPSEFAVLTRSGLNNNVTDITKEVLDYTNLHKYLISLAG</sequence>
<comment type="caution">
    <text evidence="3">The sequence shown here is derived from an EMBL/GenBank/DDBJ whole genome shotgun (WGS) entry which is preliminary data.</text>
</comment>
<evidence type="ECO:0000313" key="3">
    <source>
        <dbReference type="EMBL" id="MCQ1060132.1"/>
    </source>
</evidence>
<protein>
    <submittedName>
        <fullName evidence="3">IS3 family transposase</fullName>
    </submittedName>
</protein>
<dbReference type="PANTHER" id="PTHR47515">
    <property type="entry name" value="LOW CALCIUM RESPONSE LOCUS PROTEIN T"/>
    <property type="match status" value="1"/>
</dbReference>
<dbReference type="SUPFAM" id="SSF53098">
    <property type="entry name" value="Ribonuclease H-like"/>
    <property type="match status" value="1"/>
</dbReference>